<dbReference type="SUPFAM" id="SSF46894">
    <property type="entry name" value="C-terminal effector domain of the bipartite response regulators"/>
    <property type="match status" value="1"/>
</dbReference>
<keyword evidence="4" id="KW-0804">Transcription</keyword>
<keyword evidence="9" id="KW-1185">Reference proteome</keyword>
<dbReference type="Pfam" id="PF00072">
    <property type="entry name" value="Response_reg"/>
    <property type="match status" value="1"/>
</dbReference>
<dbReference type="RefSeq" id="WP_168152188.1">
    <property type="nucleotide sequence ID" value="NZ_JAAWVT010000005.1"/>
</dbReference>
<dbReference type="PROSITE" id="PS50043">
    <property type="entry name" value="HTH_LUXR_2"/>
    <property type="match status" value="1"/>
</dbReference>
<dbReference type="PANTHER" id="PTHR43214:SF24">
    <property type="entry name" value="TRANSCRIPTIONAL REGULATORY PROTEIN NARL-RELATED"/>
    <property type="match status" value="1"/>
</dbReference>
<evidence type="ECO:0000256" key="5">
    <source>
        <dbReference type="PROSITE-ProRule" id="PRU00169"/>
    </source>
</evidence>
<feature type="modified residue" description="4-aspartylphosphate" evidence="5">
    <location>
        <position position="54"/>
    </location>
</feature>
<dbReference type="InterPro" id="IPR011006">
    <property type="entry name" value="CheY-like_superfamily"/>
</dbReference>
<dbReference type="Pfam" id="PF00196">
    <property type="entry name" value="GerE"/>
    <property type="match status" value="1"/>
</dbReference>
<name>A0ABX1G756_9MICC</name>
<evidence type="ECO:0000256" key="2">
    <source>
        <dbReference type="ARBA" id="ARBA00023015"/>
    </source>
</evidence>
<keyword evidence="2" id="KW-0805">Transcription regulation</keyword>
<organism evidence="8 9">
    <name type="scientific">Paeniglutamicibacter terrestris</name>
    <dbReference type="NCBI Taxonomy" id="2723403"/>
    <lineage>
        <taxon>Bacteria</taxon>
        <taxon>Bacillati</taxon>
        <taxon>Actinomycetota</taxon>
        <taxon>Actinomycetes</taxon>
        <taxon>Micrococcales</taxon>
        <taxon>Micrococcaceae</taxon>
        <taxon>Paeniglutamicibacter</taxon>
    </lineage>
</organism>
<keyword evidence="1 5" id="KW-0597">Phosphoprotein</keyword>
<dbReference type="CDD" id="cd06170">
    <property type="entry name" value="LuxR_C_like"/>
    <property type="match status" value="1"/>
</dbReference>
<dbReference type="InterPro" id="IPR001789">
    <property type="entry name" value="Sig_transdc_resp-reg_receiver"/>
</dbReference>
<dbReference type="InterPro" id="IPR039420">
    <property type="entry name" value="WalR-like"/>
</dbReference>
<evidence type="ECO:0000259" key="6">
    <source>
        <dbReference type="PROSITE" id="PS50043"/>
    </source>
</evidence>
<dbReference type="PRINTS" id="PR00038">
    <property type="entry name" value="HTHLUXR"/>
</dbReference>
<gene>
    <name evidence="8" type="ORF">HED64_11695</name>
</gene>
<comment type="caution">
    <text evidence="8">The sequence shown here is derived from an EMBL/GenBank/DDBJ whole genome shotgun (WGS) entry which is preliminary data.</text>
</comment>
<dbReference type="InterPro" id="IPR058245">
    <property type="entry name" value="NreC/VraR/RcsB-like_REC"/>
</dbReference>
<sequence>MIGILIVDDQSLIRAGFSALLSAEEDMVVLGQASNGLQGLAQARALKPDVVLLDIRMPQGDGITAAAAITAEPGLEHTRVIMLTTFELEDYILDSIRAGASGFLVKDTEPEELIAAVRIVVAGDSLLSPSVTRKLLAQVAATKPARMPTHAAAFDVLTEREREVLLLIGAGKTNAEIAEQLFITPLTAKTHVSRIIGKMGVRDRTGLVVIAYESGLITPGVQPGDTAAGKHGN</sequence>
<evidence type="ECO:0000313" key="9">
    <source>
        <dbReference type="Proteomes" id="UP000746595"/>
    </source>
</evidence>
<dbReference type="SMART" id="SM00421">
    <property type="entry name" value="HTH_LUXR"/>
    <property type="match status" value="1"/>
</dbReference>
<dbReference type="Gene3D" id="3.40.50.2300">
    <property type="match status" value="1"/>
</dbReference>
<evidence type="ECO:0000256" key="3">
    <source>
        <dbReference type="ARBA" id="ARBA00023125"/>
    </source>
</evidence>
<dbReference type="CDD" id="cd17535">
    <property type="entry name" value="REC_NarL-like"/>
    <property type="match status" value="1"/>
</dbReference>
<evidence type="ECO:0000256" key="1">
    <source>
        <dbReference type="ARBA" id="ARBA00022553"/>
    </source>
</evidence>
<evidence type="ECO:0000256" key="4">
    <source>
        <dbReference type="ARBA" id="ARBA00023163"/>
    </source>
</evidence>
<feature type="domain" description="Response regulatory" evidence="7">
    <location>
        <begin position="3"/>
        <end position="121"/>
    </location>
</feature>
<dbReference type="Proteomes" id="UP000746595">
    <property type="component" value="Unassembled WGS sequence"/>
</dbReference>
<dbReference type="SUPFAM" id="SSF52172">
    <property type="entry name" value="CheY-like"/>
    <property type="match status" value="1"/>
</dbReference>
<evidence type="ECO:0000259" key="7">
    <source>
        <dbReference type="PROSITE" id="PS50110"/>
    </source>
</evidence>
<feature type="domain" description="HTH luxR-type" evidence="6">
    <location>
        <begin position="150"/>
        <end position="215"/>
    </location>
</feature>
<evidence type="ECO:0000313" key="8">
    <source>
        <dbReference type="EMBL" id="NKG21365.1"/>
    </source>
</evidence>
<dbReference type="InterPro" id="IPR016032">
    <property type="entry name" value="Sig_transdc_resp-reg_C-effctor"/>
</dbReference>
<reference evidence="8 9" key="1">
    <citation type="submission" date="2020-04" db="EMBL/GenBank/DDBJ databases">
        <title>Paeniglutamicibacter sp. ANT13_2, a novel actinomycete isolated from sediment in Antarctica.</title>
        <authorList>
            <person name="Sakdapetsiri C."/>
            <person name="Pinyakong O."/>
        </authorList>
    </citation>
    <scope>NUCLEOTIDE SEQUENCE [LARGE SCALE GENOMIC DNA]</scope>
    <source>
        <strain evidence="8 9">ANT13_2</strain>
    </source>
</reference>
<dbReference type="EMBL" id="JAAWVT010000005">
    <property type="protein sequence ID" value="NKG21365.1"/>
    <property type="molecule type" value="Genomic_DNA"/>
</dbReference>
<dbReference type="PANTHER" id="PTHR43214">
    <property type="entry name" value="TWO-COMPONENT RESPONSE REGULATOR"/>
    <property type="match status" value="1"/>
</dbReference>
<protein>
    <submittedName>
        <fullName evidence="8">Response regulator transcription factor</fullName>
    </submittedName>
</protein>
<accession>A0ABX1G756</accession>
<proteinExistence type="predicted"/>
<dbReference type="SMART" id="SM00448">
    <property type="entry name" value="REC"/>
    <property type="match status" value="1"/>
</dbReference>
<keyword evidence="3" id="KW-0238">DNA-binding</keyword>
<dbReference type="InterPro" id="IPR000792">
    <property type="entry name" value="Tscrpt_reg_LuxR_C"/>
</dbReference>
<dbReference type="PROSITE" id="PS50110">
    <property type="entry name" value="RESPONSE_REGULATORY"/>
    <property type="match status" value="1"/>
</dbReference>